<keyword evidence="3" id="KW-1185">Reference proteome</keyword>
<gene>
    <name evidence="2" type="ORF">P153DRAFT_377112</name>
</gene>
<proteinExistence type="predicted"/>
<feature type="region of interest" description="Disordered" evidence="1">
    <location>
        <begin position="94"/>
        <end position="114"/>
    </location>
</feature>
<evidence type="ECO:0000313" key="3">
    <source>
        <dbReference type="Proteomes" id="UP000799771"/>
    </source>
</evidence>
<sequence length="159" mass="16694">MTHPTPVFTPTTELHDLGRQRFDHDTAAISDRDHAFHTAAPPPLRTGRAPAGLEAQVFGWTEFQYATADRDAREELKGDLHGGVLHRVNRAAGGGENIRGGGGGGFVGGRSGGGRGDGKVDALCAGRRPEGVVAPLAKGGAEELGKGMFWEEEIVCVRG</sequence>
<dbReference type="GeneID" id="54410151"/>
<protein>
    <submittedName>
        <fullName evidence="2">Uncharacterized protein</fullName>
    </submittedName>
</protein>
<evidence type="ECO:0000256" key="1">
    <source>
        <dbReference type="SAM" id="MobiDB-lite"/>
    </source>
</evidence>
<evidence type="ECO:0000313" key="2">
    <source>
        <dbReference type="EMBL" id="KAF2127500.1"/>
    </source>
</evidence>
<organism evidence="2 3">
    <name type="scientific">Dothidotthia symphoricarpi CBS 119687</name>
    <dbReference type="NCBI Taxonomy" id="1392245"/>
    <lineage>
        <taxon>Eukaryota</taxon>
        <taxon>Fungi</taxon>
        <taxon>Dikarya</taxon>
        <taxon>Ascomycota</taxon>
        <taxon>Pezizomycotina</taxon>
        <taxon>Dothideomycetes</taxon>
        <taxon>Pleosporomycetidae</taxon>
        <taxon>Pleosporales</taxon>
        <taxon>Dothidotthiaceae</taxon>
        <taxon>Dothidotthia</taxon>
    </lineage>
</organism>
<name>A0A6A6A6R2_9PLEO</name>
<dbReference type="OrthoDB" id="3784677at2759"/>
<dbReference type="AlphaFoldDB" id="A0A6A6A6R2"/>
<reference evidence="2" key="1">
    <citation type="journal article" date="2020" name="Stud. Mycol.">
        <title>101 Dothideomycetes genomes: a test case for predicting lifestyles and emergence of pathogens.</title>
        <authorList>
            <person name="Haridas S."/>
            <person name="Albert R."/>
            <person name="Binder M."/>
            <person name="Bloem J."/>
            <person name="Labutti K."/>
            <person name="Salamov A."/>
            <person name="Andreopoulos B."/>
            <person name="Baker S."/>
            <person name="Barry K."/>
            <person name="Bills G."/>
            <person name="Bluhm B."/>
            <person name="Cannon C."/>
            <person name="Castanera R."/>
            <person name="Culley D."/>
            <person name="Daum C."/>
            <person name="Ezra D."/>
            <person name="Gonzalez J."/>
            <person name="Henrissat B."/>
            <person name="Kuo A."/>
            <person name="Liang C."/>
            <person name="Lipzen A."/>
            <person name="Lutzoni F."/>
            <person name="Magnuson J."/>
            <person name="Mondo S."/>
            <person name="Nolan M."/>
            <person name="Ohm R."/>
            <person name="Pangilinan J."/>
            <person name="Park H.-J."/>
            <person name="Ramirez L."/>
            <person name="Alfaro M."/>
            <person name="Sun H."/>
            <person name="Tritt A."/>
            <person name="Yoshinaga Y."/>
            <person name="Zwiers L.-H."/>
            <person name="Turgeon B."/>
            <person name="Goodwin S."/>
            <person name="Spatafora J."/>
            <person name="Crous P."/>
            <person name="Grigoriev I."/>
        </authorList>
    </citation>
    <scope>NUCLEOTIDE SEQUENCE</scope>
    <source>
        <strain evidence="2">CBS 119687</strain>
    </source>
</reference>
<accession>A0A6A6A6R2</accession>
<dbReference type="Proteomes" id="UP000799771">
    <property type="component" value="Unassembled WGS sequence"/>
</dbReference>
<dbReference type="EMBL" id="ML977510">
    <property type="protein sequence ID" value="KAF2127500.1"/>
    <property type="molecule type" value="Genomic_DNA"/>
</dbReference>
<dbReference type="RefSeq" id="XP_033521889.1">
    <property type="nucleotide sequence ID" value="XM_033669719.1"/>
</dbReference>